<dbReference type="Proteomes" id="UP001214094">
    <property type="component" value="Plasmid unnamedA"/>
</dbReference>
<evidence type="ECO:0000313" key="4">
    <source>
        <dbReference type="Proteomes" id="UP001214094"/>
    </source>
</evidence>
<evidence type="ECO:0000313" key="2">
    <source>
        <dbReference type="EMBL" id="WFP93591.1"/>
    </source>
</evidence>
<name>A0A9Q8YC18_ENSAD</name>
<reference evidence="2 4" key="2">
    <citation type="submission" date="2023-03" db="EMBL/GenBank/DDBJ databases">
        <title>Comparative genome and transcriptome analysis combination mining strategies for increasing vitamin B12 production of Ensifer adhaerens strain.</title>
        <authorList>
            <person name="Yongheng L."/>
        </authorList>
    </citation>
    <scope>NUCLEOTIDE SEQUENCE [LARGE SCALE GENOMIC DNA]</scope>
    <source>
        <strain evidence="2 4">Casida A-T305</strain>
        <plasmid evidence="2 4">unnamedA</plasmid>
    </source>
</reference>
<protein>
    <submittedName>
        <fullName evidence="1">Uncharacterized protein</fullName>
    </submittedName>
</protein>
<reference evidence="1" key="1">
    <citation type="submission" date="2022-06" db="EMBL/GenBank/DDBJ databases">
        <title>Physiological and biochemical characterization and genomic elucidation of a strain of the genus Ensifer adhaerens M8 that combines arsenic oxidation and chromium reduction.</title>
        <authorList>
            <person name="Li X."/>
            <person name="Yu c."/>
        </authorList>
    </citation>
    <scope>NUCLEOTIDE SEQUENCE</scope>
    <source>
        <strain evidence="1">M8</strain>
        <plasmid evidence="1">pA</plasmid>
    </source>
</reference>
<dbReference type="RefSeq" id="WP_034787562.1">
    <property type="nucleotide sequence ID" value="NZ_CAXURO020000002.1"/>
</dbReference>
<accession>A0A9Q8YC18</accession>
<sequence>MQTTAKTPDAKTLDAMTLDERSNMMALVAEALEATAEKAYEIGDDRFAENSISLANIIIGCADDLVVGDLPAAELLLQQGIALLSLFPGEPREFTLH</sequence>
<dbReference type="EMBL" id="CP121309">
    <property type="protein sequence ID" value="WFP93591.1"/>
    <property type="molecule type" value="Genomic_DNA"/>
</dbReference>
<proteinExistence type="predicted"/>
<dbReference type="Proteomes" id="UP001055460">
    <property type="component" value="Plasmid pA"/>
</dbReference>
<dbReference type="OrthoDB" id="8281590at2"/>
<gene>
    <name evidence="1" type="ORF">NE863_19740</name>
    <name evidence="2" type="ORF">P4B07_20320</name>
</gene>
<dbReference type="AlphaFoldDB" id="A0A9Q8YC18"/>
<keyword evidence="1" id="KW-0614">Plasmid</keyword>
<keyword evidence="4" id="KW-1185">Reference proteome</keyword>
<geneLocation type="plasmid" evidence="1 3">
    <name>pA</name>
</geneLocation>
<dbReference type="EMBL" id="CP098808">
    <property type="protein sequence ID" value="USJ26203.1"/>
    <property type="molecule type" value="Genomic_DNA"/>
</dbReference>
<evidence type="ECO:0000313" key="3">
    <source>
        <dbReference type="Proteomes" id="UP001055460"/>
    </source>
</evidence>
<dbReference type="GeneID" id="29521762"/>
<dbReference type="KEGG" id="eah:FA04_20070"/>
<organism evidence="1 3">
    <name type="scientific">Ensifer adhaerens</name>
    <name type="common">Sinorhizobium morelense</name>
    <dbReference type="NCBI Taxonomy" id="106592"/>
    <lineage>
        <taxon>Bacteria</taxon>
        <taxon>Pseudomonadati</taxon>
        <taxon>Pseudomonadota</taxon>
        <taxon>Alphaproteobacteria</taxon>
        <taxon>Hyphomicrobiales</taxon>
        <taxon>Rhizobiaceae</taxon>
        <taxon>Sinorhizobium/Ensifer group</taxon>
        <taxon>Ensifer</taxon>
    </lineage>
</organism>
<evidence type="ECO:0000313" key="1">
    <source>
        <dbReference type="EMBL" id="USJ26203.1"/>
    </source>
</evidence>
<geneLocation type="plasmid" evidence="2 4">
    <name>unnamedA</name>
</geneLocation>